<evidence type="ECO:0000256" key="11">
    <source>
        <dbReference type="ARBA" id="ARBA00045497"/>
    </source>
</evidence>
<dbReference type="EMBL" id="SJPU01000001">
    <property type="protein sequence ID" value="TWU19636.1"/>
    <property type="molecule type" value="Genomic_DNA"/>
</dbReference>
<dbReference type="SUPFAM" id="SSF144083">
    <property type="entry name" value="Magnesium transport protein CorA, transmembrane region"/>
    <property type="match status" value="1"/>
</dbReference>
<keyword evidence="3 12" id="KW-0813">Transport</keyword>
<dbReference type="InterPro" id="IPR002523">
    <property type="entry name" value="MgTranspt_CorA/ZnTranspt_ZntB"/>
</dbReference>
<dbReference type="InterPro" id="IPR004488">
    <property type="entry name" value="Mg/Co-transport_prot_CorA"/>
</dbReference>
<evidence type="ECO:0000256" key="3">
    <source>
        <dbReference type="ARBA" id="ARBA00022448"/>
    </source>
</evidence>
<sequence length="340" mass="37819">MPRPLSAPKTLNMASQSVINSAAYHNGIRVADVPLADLGDAWNHSDRFIWVGLYEPSEQVLSFIQQAFGLHDLAIEDAHNAHQRPKLEVYDDSMFVVMRTAKLSAGGDRRIEFGETHMFLGPRYVITVRHGSLQSHVGVRARCESTPNLLAKGEGFVAHAVMDFVVDQYFPIIDALEAELDELEVHIFSGVSERSVTARIYHLRRDLLAIMQAVSPLIDVSSRLARTNSHLISADARPYFQDIHDHVVCIAGLVDSLQQLSQTALESNLALISVSQNDDTKRLAAWAAILAVPTLVAGLYGMNFKYMPETGWVWGYPASLAMMGLLCVALYMRFRSVDWL</sequence>
<reference evidence="13 14" key="1">
    <citation type="journal article" date="2020" name="Antonie Van Leeuwenhoek">
        <title>Rhodopirellula heiligendammensis sp. nov., Rhodopirellula pilleata sp. nov., and Rhodopirellula solitaria sp. nov. isolated from natural or artificial marine surfaces in Northern Germany and California, USA, and emended description of the genus Rhodopirellula.</title>
        <authorList>
            <person name="Kallscheuer N."/>
            <person name="Wiegand S."/>
            <person name="Jogler M."/>
            <person name="Boedeker C."/>
            <person name="Peeters S.H."/>
            <person name="Rast P."/>
            <person name="Heuer A."/>
            <person name="Jetten M.S.M."/>
            <person name="Rohde M."/>
            <person name="Jogler C."/>
        </authorList>
    </citation>
    <scope>NUCLEOTIDE SEQUENCE [LARGE SCALE GENOMIC DNA]</scope>
    <source>
        <strain evidence="13 14">Poly21</strain>
    </source>
</reference>
<dbReference type="GO" id="GO:0050897">
    <property type="term" value="F:cobalt ion binding"/>
    <property type="evidence" value="ECO:0007669"/>
    <property type="project" value="TreeGrafter"/>
</dbReference>
<dbReference type="InterPro" id="IPR045861">
    <property type="entry name" value="CorA_cytoplasmic_dom"/>
</dbReference>
<dbReference type="GO" id="GO:0000287">
    <property type="term" value="F:magnesium ion binding"/>
    <property type="evidence" value="ECO:0007669"/>
    <property type="project" value="TreeGrafter"/>
</dbReference>
<dbReference type="Gene3D" id="1.20.58.340">
    <property type="entry name" value="Magnesium transport protein CorA, transmembrane region"/>
    <property type="match status" value="2"/>
</dbReference>
<keyword evidence="14" id="KW-1185">Reference proteome</keyword>
<evidence type="ECO:0000256" key="9">
    <source>
        <dbReference type="ARBA" id="ARBA00023136"/>
    </source>
</evidence>
<dbReference type="PANTHER" id="PTHR46494:SF1">
    <property type="entry name" value="CORA FAMILY METAL ION TRANSPORTER (EUROFUNG)"/>
    <property type="match status" value="1"/>
</dbReference>
<comment type="caution">
    <text evidence="13">The sequence shown here is derived from an EMBL/GenBank/DDBJ whole genome shotgun (WGS) entry which is preliminary data.</text>
</comment>
<evidence type="ECO:0000256" key="5">
    <source>
        <dbReference type="ARBA" id="ARBA00022692"/>
    </source>
</evidence>
<dbReference type="Pfam" id="PF01544">
    <property type="entry name" value="CorA"/>
    <property type="match status" value="1"/>
</dbReference>
<accession>A0A5C6C878</accession>
<keyword evidence="6 12" id="KW-0460">Magnesium</keyword>
<dbReference type="FunFam" id="1.20.58.340:FF:000004">
    <property type="entry name" value="Magnesium transport protein CorA"/>
    <property type="match status" value="1"/>
</dbReference>
<evidence type="ECO:0000256" key="4">
    <source>
        <dbReference type="ARBA" id="ARBA00022475"/>
    </source>
</evidence>
<dbReference type="NCBIfam" id="TIGR00383">
    <property type="entry name" value="corA"/>
    <property type="match status" value="1"/>
</dbReference>
<feature type="transmembrane region" description="Helical" evidence="12">
    <location>
        <begin position="314"/>
        <end position="334"/>
    </location>
</feature>
<protein>
    <recommendedName>
        <fullName evidence="12">Magnesium transport protein CorA</fullName>
    </recommendedName>
</protein>
<dbReference type="Gene3D" id="3.30.460.20">
    <property type="entry name" value="CorA soluble domain-like"/>
    <property type="match status" value="1"/>
</dbReference>
<dbReference type="InterPro" id="IPR045863">
    <property type="entry name" value="CorA_TM1_TM2"/>
</dbReference>
<dbReference type="SUPFAM" id="SSF143865">
    <property type="entry name" value="CorA soluble domain-like"/>
    <property type="match status" value="1"/>
</dbReference>
<name>A0A5C6C878_9BACT</name>
<evidence type="ECO:0000256" key="12">
    <source>
        <dbReference type="RuleBase" id="RU362010"/>
    </source>
</evidence>
<evidence type="ECO:0000256" key="6">
    <source>
        <dbReference type="ARBA" id="ARBA00022842"/>
    </source>
</evidence>
<keyword evidence="5 12" id="KW-0812">Transmembrane</keyword>
<evidence type="ECO:0000313" key="14">
    <source>
        <dbReference type="Proteomes" id="UP000319908"/>
    </source>
</evidence>
<comment type="subcellular location">
    <subcellularLocation>
        <location evidence="1">Cell membrane</location>
        <topology evidence="1">Multi-pass membrane protein</topology>
    </subcellularLocation>
    <subcellularLocation>
        <location evidence="12">Membrane</location>
        <topology evidence="12">Multi-pass membrane protein</topology>
    </subcellularLocation>
</comment>
<gene>
    <name evidence="13" type="primary">corA_1</name>
    <name evidence="12" type="synonym">corA</name>
    <name evidence="13" type="ORF">Poly21_18110</name>
</gene>
<feature type="transmembrane region" description="Helical" evidence="12">
    <location>
        <begin position="283"/>
        <end position="302"/>
    </location>
</feature>
<comment type="catalytic activity">
    <reaction evidence="10">
        <text>Mg(2+)(in) = Mg(2+)(out)</text>
        <dbReference type="Rhea" id="RHEA:29827"/>
        <dbReference type="ChEBI" id="CHEBI:18420"/>
    </reaction>
</comment>
<comment type="function">
    <text evidence="11">Mediates influx of magnesium ions. Alternates between open and closed states. Activated by low cytoplasmic Mg(2+) levels. Inactive when cytoplasmic Mg(2+) levels are high.</text>
</comment>
<proteinExistence type="inferred from homology"/>
<dbReference type="GO" id="GO:0015095">
    <property type="term" value="F:magnesium ion transmembrane transporter activity"/>
    <property type="evidence" value="ECO:0007669"/>
    <property type="project" value="UniProtKB-UniRule"/>
</dbReference>
<keyword evidence="9 12" id="KW-0472">Membrane</keyword>
<dbReference type="Proteomes" id="UP000319908">
    <property type="component" value="Unassembled WGS sequence"/>
</dbReference>
<keyword evidence="8 12" id="KW-0406">Ion transport</keyword>
<evidence type="ECO:0000256" key="7">
    <source>
        <dbReference type="ARBA" id="ARBA00022989"/>
    </source>
</evidence>
<dbReference type="GO" id="GO:0005886">
    <property type="term" value="C:plasma membrane"/>
    <property type="evidence" value="ECO:0007669"/>
    <property type="project" value="UniProtKB-SubCell"/>
</dbReference>
<dbReference type="PANTHER" id="PTHR46494">
    <property type="entry name" value="CORA FAMILY METAL ION TRANSPORTER (EUROFUNG)"/>
    <property type="match status" value="1"/>
</dbReference>
<organism evidence="13 14">
    <name type="scientific">Allorhodopirellula heiligendammensis</name>
    <dbReference type="NCBI Taxonomy" id="2714739"/>
    <lineage>
        <taxon>Bacteria</taxon>
        <taxon>Pseudomonadati</taxon>
        <taxon>Planctomycetota</taxon>
        <taxon>Planctomycetia</taxon>
        <taxon>Pirellulales</taxon>
        <taxon>Pirellulaceae</taxon>
        <taxon>Allorhodopirellula</taxon>
    </lineage>
</organism>
<evidence type="ECO:0000256" key="2">
    <source>
        <dbReference type="ARBA" id="ARBA00009765"/>
    </source>
</evidence>
<comment type="similarity">
    <text evidence="2 12">Belongs to the CorA metal ion transporter (MIT) (TC 1.A.35) family.</text>
</comment>
<evidence type="ECO:0000313" key="13">
    <source>
        <dbReference type="EMBL" id="TWU19636.1"/>
    </source>
</evidence>
<keyword evidence="7 12" id="KW-1133">Transmembrane helix</keyword>
<keyword evidence="4 12" id="KW-1003">Cell membrane</keyword>
<dbReference type="AlphaFoldDB" id="A0A5C6C878"/>
<dbReference type="CDD" id="cd12830">
    <property type="entry name" value="MtCorA-like"/>
    <property type="match status" value="1"/>
</dbReference>
<evidence type="ECO:0000256" key="8">
    <source>
        <dbReference type="ARBA" id="ARBA00023065"/>
    </source>
</evidence>
<dbReference type="GO" id="GO:0015087">
    <property type="term" value="F:cobalt ion transmembrane transporter activity"/>
    <property type="evidence" value="ECO:0007669"/>
    <property type="project" value="UniProtKB-UniRule"/>
</dbReference>
<evidence type="ECO:0000256" key="10">
    <source>
        <dbReference type="ARBA" id="ARBA00034269"/>
    </source>
</evidence>
<evidence type="ECO:0000256" key="1">
    <source>
        <dbReference type="ARBA" id="ARBA00004651"/>
    </source>
</evidence>